<dbReference type="Proteomes" id="UP000788993">
    <property type="component" value="Unassembled WGS sequence"/>
</dbReference>
<dbReference type="GO" id="GO:0031080">
    <property type="term" value="C:nuclear pore outer ring"/>
    <property type="evidence" value="ECO:0007669"/>
    <property type="project" value="TreeGrafter"/>
</dbReference>
<gene>
    <name evidence="10" type="ORF">OGATHE_000060</name>
</gene>
<dbReference type="PANTHER" id="PTHR13373:SF21">
    <property type="entry name" value="NUCLEAR PORE COMPLEX PROTEIN NUP85"/>
    <property type="match status" value="1"/>
</dbReference>
<evidence type="ECO:0000256" key="3">
    <source>
        <dbReference type="ARBA" id="ARBA00022448"/>
    </source>
</evidence>
<keyword evidence="3 9" id="KW-0813">Transport</keyword>
<reference evidence="10" key="1">
    <citation type="journal article" date="2021" name="Open Biol.">
        <title>Shared evolutionary footprints suggest mitochondrial oxidative damage underlies multiple complex I losses in fungi.</title>
        <authorList>
            <person name="Schikora-Tamarit M.A."/>
            <person name="Marcet-Houben M."/>
            <person name="Nosek J."/>
            <person name="Gabaldon T."/>
        </authorList>
    </citation>
    <scope>NUCLEOTIDE SEQUENCE</scope>
    <source>
        <strain evidence="10">NCAIM Y.01608</strain>
    </source>
</reference>
<organism evidence="10 11">
    <name type="scientific">Ogataea polymorpha</name>
    <dbReference type="NCBI Taxonomy" id="460523"/>
    <lineage>
        <taxon>Eukaryota</taxon>
        <taxon>Fungi</taxon>
        <taxon>Dikarya</taxon>
        <taxon>Ascomycota</taxon>
        <taxon>Saccharomycotina</taxon>
        <taxon>Pichiomycetes</taxon>
        <taxon>Pichiales</taxon>
        <taxon>Pichiaceae</taxon>
        <taxon>Ogataea</taxon>
    </lineage>
</organism>
<comment type="similarity">
    <text evidence="2 9">Belongs to the nucleoporin Nup85 family.</text>
</comment>
<dbReference type="InterPro" id="IPR011502">
    <property type="entry name" value="Nucleoporin_Nup85"/>
</dbReference>
<evidence type="ECO:0000256" key="6">
    <source>
        <dbReference type="ARBA" id="ARBA00023010"/>
    </source>
</evidence>
<evidence type="ECO:0000256" key="7">
    <source>
        <dbReference type="ARBA" id="ARBA00023132"/>
    </source>
</evidence>
<sequence length="699" mass="80685">MSLVKPNGGTQLAEPEDLDFEIEIDPPTQLPITKLPYDDAPIAESDLSWLKNGRTLQFSLDKAHDNGMLFLASQDEKKMEPLNDRERKLYPFGIPSNIDTSEEYVKFLTKTYRTFEPLLTNQAYKHFSDDDQDMTFGVLSKIEENRREKKQTLQSIITAMVEDLKNLISMKSKLDPNFEETFIFNYEEILNVLNLLNAVHFSNKEERIALLSVWINRADIQPDDELFEEVMSFEHPYKNFLFWSTYMKKLLLRGFFKEALEALDKSNWIALKHEDANLFNVLTDFKNLLESYDMLRFSVDCKEFLIWKQMVVELRERVNSLSFSEAGLASEVSELITIMSGSSNSILEASSTWYEALYAHYLFQLPSMELLDEYLQVSIDKYPPETTQSWETMCIELLQGKFLSVISSIELLDKSIATFVVVLMASAGLLKGYLSVVSFTEASLISTIDQMLEDLSFSYLTHRELFPIGVGILILINNSNSREIVSELLPRYHITSNDDLEWCLSICAKLKLHQTAVKIYKIQGARLATVGYLYEALYCYTEAGDYARLTKLAWEIFEKVLVGELEDKTLITKIRSNEIAEPALRQALSPLALLDEFLQKKDQPNFRNLFQLLNFKYLPKHYKMSLVMLIEPYLGKRVLKTEEFVELIKVLNGFEKEADDETLAAAQTLCSRQVPNYDLKQELLSVRKKIGYEMSLNFL</sequence>
<evidence type="ECO:0000256" key="9">
    <source>
        <dbReference type="RuleBase" id="RU365073"/>
    </source>
</evidence>
<keyword evidence="4 9" id="KW-0509">mRNA transport</keyword>
<evidence type="ECO:0000256" key="1">
    <source>
        <dbReference type="ARBA" id="ARBA00004567"/>
    </source>
</evidence>
<evidence type="ECO:0000256" key="4">
    <source>
        <dbReference type="ARBA" id="ARBA00022816"/>
    </source>
</evidence>
<comment type="subunit">
    <text evidence="9">Component of the nuclear pore complex (NPC).</text>
</comment>
<keyword evidence="11" id="KW-1185">Reference proteome</keyword>
<dbReference type="GO" id="GO:0031965">
    <property type="term" value="C:nuclear membrane"/>
    <property type="evidence" value="ECO:0007669"/>
    <property type="project" value="UniProtKB-UniRule"/>
</dbReference>
<evidence type="ECO:0000313" key="10">
    <source>
        <dbReference type="EMBL" id="KAH3678791.1"/>
    </source>
</evidence>
<keyword evidence="7 9" id="KW-0906">Nuclear pore complex</keyword>
<keyword evidence="8 9" id="KW-0539">Nucleus</keyword>
<dbReference type="EMBL" id="JAEUBD010000013">
    <property type="protein sequence ID" value="KAH3678791.1"/>
    <property type="molecule type" value="Genomic_DNA"/>
</dbReference>
<comment type="caution">
    <text evidence="10">The sequence shown here is derived from an EMBL/GenBank/DDBJ whole genome shotgun (WGS) entry which is preliminary data.</text>
</comment>
<keyword evidence="5 9" id="KW-0653">Protein transport</keyword>
<dbReference type="Pfam" id="PF07575">
    <property type="entry name" value="Nucleopor_Nup85"/>
    <property type="match status" value="1"/>
</dbReference>
<evidence type="ECO:0000256" key="8">
    <source>
        <dbReference type="ARBA" id="ARBA00023242"/>
    </source>
</evidence>
<evidence type="ECO:0000256" key="5">
    <source>
        <dbReference type="ARBA" id="ARBA00022927"/>
    </source>
</evidence>
<dbReference type="GO" id="GO:0006606">
    <property type="term" value="P:protein import into nucleus"/>
    <property type="evidence" value="ECO:0007669"/>
    <property type="project" value="TreeGrafter"/>
</dbReference>
<accession>A0A9P8PUY4</accession>
<dbReference type="GO" id="GO:0006406">
    <property type="term" value="P:mRNA export from nucleus"/>
    <property type="evidence" value="ECO:0007669"/>
    <property type="project" value="TreeGrafter"/>
</dbReference>
<comment type="subcellular location">
    <subcellularLocation>
        <location evidence="1 9">Nucleus</location>
        <location evidence="1 9">Nuclear pore complex</location>
    </subcellularLocation>
</comment>
<dbReference type="AlphaFoldDB" id="A0A9P8PUY4"/>
<dbReference type="GO" id="GO:0045893">
    <property type="term" value="P:positive regulation of DNA-templated transcription"/>
    <property type="evidence" value="ECO:0007669"/>
    <property type="project" value="TreeGrafter"/>
</dbReference>
<reference evidence="10" key="2">
    <citation type="submission" date="2021-01" db="EMBL/GenBank/DDBJ databases">
        <authorList>
            <person name="Schikora-Tamarit M.A."/>
        </authorList>
    </citation>
    <scope>NUCLEOTIDE SEQUENCE</scope>
    <source>
        <strain evidence="10">NCAIM Y.01608</strain>
    </source>
</reference>
<name>A0A9P8PUY4_9ASCO</name>
<evidence type="ECO:0000256" key="2">
    <source>
        <dbReference type="ARBA" id="ARBA00005573"/>
    </source>
</evidence>
<keyword evidence="6 9" id="KW-0811">Translocation</keyword>
<evidence type="ECO:0000313" key="11">
    <source>
        <dbReference type="Proteomes" id="UP000788993"/>
    </source>
</evidence>
<dbReference type="PANTHER" id="PTHR13373">
    <property type="entry name" value="FROUNT PROTEIN-RELATED"/>
    <property type="match status" value="1"/>
</dbReference>
<dbReference type="GO" id="GO:0017056">
    <property type="term" value="F:structural constituent of nuclear pore"/>
    <property type="evidence" value="ECO:0007669"/>
    <property type="project" value="TreeGrafter"/>
</dbReference>
<keyword evidence="9" id="KW-0472">Membrane</keyword>
<protein>
    <recommendedName>
        <fullName evidence="9">Nuclear pore complex protein Nup85</fullName>
    </recommendedName>
</protein>
<proteinExistence type="inferred from homology"/>
<comment type="function">
    <text evidence="9">Functions as a component of the nuclear pore complex (NPC).</text>
</comment>